<name>W4LIM0_ENTF1</name>
<dbReference type="HOGENOM" id="CLU_3306481_0_0_7"/>
<keyword evidence="2" id="KW-1185">Reference proteome</keyword>
<accession>W4LIM0</accession>
<evidence type="ECO:0000313" key="1">
    <source>
        <dbReference type="EMBL" id="ETW97186.1"/>
    </source>
</evidence>
<dbReference type="Proteomes" id="UP000019141">
    <property type="component" value="Unassembled WGS sequence"/>
</dbReference>
<organism evidence="1 2">
    <name type="scientific">Entotheonella factor</name>
    <dbReference type="NCBI Taxonomy" id="1429438"/>
    <lineage>
        <taxon>Bacteria</taxon>
        <taxon>Pseudomonadati</taxon>
        <taxon>Nitrospinota/Tectimicrobiota group</taxon>
        <taxon>Candidatus Tectimicrobiota</taxon>
        <taxon>Candidatus Entotheonellia</taxon>
        <taxon>Candidatus Entotheonellales</taxon>
        <taxon>Candidatus Entotheonellaceae</taxon>
        <taxon>Candidatus Entotheonella</taxon>
    </lineage>
</organism>
<reference evidence="1 2" key="1">
    <citation type="journal article" date="2014" name="Nature">
        <title>An environmental bacterial taxon with a large and distinct metabolic repertoire.</title>
        <authorList>
            <person name="Wilson M.C."/>
            <person name="Mori T."/>
            <person name="Ruckert C."/>
            <person name="Uria A.R."/>
            <person name="Helf M.J."/>
            <person name="Takada K."/>
            <person name="Gernert C."/>
            <person name="Steffens U.A."/>
            <person name="Heycke N."/>
            <person name="Schmitt S."/>
            <person name="Rinke C."/>
            <person name="Helfrich E.J."/>
            <person name="Brachmann A.O."/>
            <person name="Gurgui C."/>
            <person name="Wakimoto T."/>
            <person name="Kracht M."/>
            <person name="Crusemann M."/>
            <person name="Hentschel U."/>
            <person name="Abe I."/>
            <person name="Matsunaga S."/>
            <person name="Kalinowski J."/>
            <person name="Takeyama H."/>
            <person name="Piel J."/>
        </authorList>
    </citation>
    <scope>NUCLEOTIDE SEQUENCE [LARGE SCALE GENOMIC DNA]</scope>
    <source>
        <strain evidence="2">TSY1</strain>
    </source>
</reference>
<protein>
    <submittedName>
        <fullName evidence="1">Uncharacterized protein</fullName>
    </submittedName>
</protein>
<proteinExistence type="predicted"/>
<sequence length="39" mass="4304">MMSFSSDPADHSSGCRVEFETGVMTVLDWLMGLLDPPPF</sequence>
<comment type="caution">
    <text evidence="1">The sequence shown here is derived from an EMBL/GenBank/DDBJ whole genome shotgun (WGS) entry which is preliminary data.</text>
</comment>
<gene>
    <name evidence="1" type="ORF">ETSY1_23645</name>
</gene>
<evidence type="ECO:0000313" key="2">
    <source>
        <dbReference type="Proteomes" id="UP000019141"/>
    </source>
</evidence>
<dbReference type="EMBL" id="AZHW01000695">
    <property type="protein sequence ID" value="ETW97186.1"/>
    <property type="molecule type" value="Genomic_DNA"/>
</dbReference>
<dbReference type="AlphaFoldDB" id="W4LIM0"/>